<evidence type="ECO:0000313" key="2">
    <source>
        <dbReference type="EMBL" id="GEO42827.1"/>
    </source>
</evidence>
<feature type="compositionally biased region" description="Pro residues" evidence="1">
    <location>
        <begin position="95"/>
        <end position="105"/>
    </location>
</feature>
<dbReference type="Proteomes" id="UP000321523">
    <property type="component" value="Unassembled WGS sequence"/>
</dbReference>
<dbReference type="EMBL" id="BJYZ01000051">
    <property type="protein sequence ID" value="GEO42827.1"/>
    <property type="molecule type" value="Genomic_DNA"/>
</dbReference>
<dbReference type="CDD" id="cd21631">
    <property type="entry name" value="RHH_CopG_NikR-like"/>
    <property type="match status" value="1"/>
</dbReference>
<comment type="caution">
    <text evidence="2">The sequence shown here is derived from an EMBL/GenBank/DDBJ whole genome shotgun (WGS) entry which is preliminary data.</text>
</comment>
<reference evidence="2 3" key="1">
    <citation type="submission" date="2019-07" db="EMBL/GenBank/DDBJ databases">
        <title>Whole genome shotgun sequence of Skermanella aerolata NBRC 106429.</title>
        <authorList>
            <person name="Hosoyama A."/>
            <person name="Uohara A."/>
            <person name="Ohji S."/>
            <person name="Ichikawa N."/>
        </authorList>
    </citation>
    <scope>NUCLEOTIDE SEQUENCE [LARGE SCALE GENOMIC DNA]</scope>
    <source>
        <strain evidence="2 3">NBRC 106429</strain>
    </source>
</reference>
<dbReference type="AlphaFoldDB" id="A0A512E2A6"/>
<sequence length="129" mass="14026">MRREKRTVYLMPDLAQRVDETAAGGGISPSAIVETALDEHFTRESMYLAIEALTRRVSELDERLAAQQAMLARIDTAIGAVGRGLVVIRDIVKPPAAPAEQPPQPVVQDRDSGSTPAGRPAGWLRLGRR</sequence>
<accession>A0A512E2A6</accession>
<name>A0A512E2A6_9PROT</name>
<evidence type="ECO:0000256" key="1">
    <source>
        <dbReference type="SAM" id="MobiDB-lite"/>
    </source>
</evidence>
<dbReference type="RefSeq" id="WP_044435917.1">
    <property type="nucleotide sequence ID" value="NZ_BJYZ01000051.1"/>
</dbReference>
<evidence type="ECO:0000313" key="3">
    <source>
        <dbReference type="Proteomes" id="UP000321523"/>
    </source>
</evidence>
<organism evidence="2 3">
    <name type="scientific">Skermanella aerolata</name>
    <dbReference type="NCBI Taxonomy" id="393310"/>
    <lineage>
        <taxon>Bacteria</taxon>
        <taxon>Pseudomonadati</taxon>
        <taxon>Pseudomonadota</taxon>
        <taxon>Alphaproteobacteria</taxon>
        <taxon>Rhodospirillales</taxon>
        <taxon>Azospirillaceae</taxon>
        <taxon>Skermanella</taxon>
    </lineage>
</organism>
<keyword evidence="3" id="KW-1185">Reference proteome</keyword>
<protein>
    <submittedName>
        <fullName evidence="2">Uncharacterized protein</fullName>
    </submittedName>
</protein>
<feature type="region of interest" description="Disordered" evidence="1">
    <location>
        <begin position="95"/>
        <end position="129"/>
    </location>
</feature>
<gene>
    <name evidence="2" type="ORF">SAE02_69750</name>
</gene>
<proteinExistence type="predicted"/>